<dbReference type="Pfam" id="PF00132">
    <property type="entry name" value="Hexapep"/>
    <property type="match status" value="1"/>
</dbReference>
<evidence type="ECO:0000256" key="3">
    <source>
        <dbReference type="ARBA" id="ARBA00022737"/>
    </source>
</evidence>
<proteinExistence type="inferred from homology"/>
<dbReference type="Gene3D" id="2.160.10.10">
    <property type="entry name" value="Hexapeptide repeat proteins"/>
    <property type="match status" value="1"/>
</dbReference>
<keyword evidence="5" id="KW-1185">Reference proteome</keyword>
<name>A0A7W8CZC1_9FIRM</name>
<reference evidence="4 5" key="1">
    <citation type="submission" date="2020-08" db="EMBL/GenBank/DDBJ databases">
        <title>Genomic Encyclopedia of Type Strains, Phase IV (KMG-IV): sequencing the most valuable type-strain genomes for metagenomic binning, comparative biology and taxonomic classification.</title>
        <authorList>
            <person name="Goeker M."/>
        </authorList>
    </citation>
    <scope>NUCLEOTIDE SEQUENCE [LARGE SCALE GENOMIC DNA]</scope>
    <source>
        <strain evidence="4 5">DSM 25799</strain>
    </source>
</reference>
<dbReference type="Proteomes" id="UP000539953">
    <property type="component" value="Unassembled WGS sequence"/>
</dbReference>
<dbReference type="PANTHER" id="PTHR23416:SF23">
    <property type="entry name" value="ACETYLTRANSFERASE C18B11.09C-RELATED"/>
    <property type="match status" value="1"/>
</dbReference>
<comment type="similarity">
    <text evidence="1">Belongs to the transferase hexapeptide repeat family.</text>
</comment>
<evidence type="ECO:0000313" key="5">
    <source>
        <dbReference type="Proteomes" id="UP000539953"/>
    </source>
</evidence>
<organism evidence="4 5">
    <name type="scientific">Catenisphaera adipataccumulans</name>
    <dbReference type="NCBI Taxonomy" id="700500"/>
    <lineage>
        <taxon>Bacteria</taxon>
        <taxon>Bacillati</taxon>
        <taxon>Bacillota</taxon>
        <taxon>Erysipelotrichia</taxon>
        <taxon>Erysipelotrichales</taxon>
        <taxon>Erysipelotrichaceae</taxon>
        <taxon>Catenisphaera</taxon>
    </lineage>
</organism>
<dbReference type="GO" id="GO:0008374">
    <property type="term" value="F:O-acyltransferase activity"/>
    <property type="evidence" value="ECO:0007669"/>
    <property type="project" value="TreeGrafter"/>
</dbReference>
<dbReference type="PANTHER" id="PTHR23416">
    <property type="entry name" value="SIALIC ACID SYNTHASE-RELATED"/>
    <property type="match status" value="1"/>
</dbReference>
<dbReference type="InterPro" id="IPR001451">
    <property type="entry name" value="Hexapep"/>
</dbReference>
<dbReference type="InterPro" id="IPR051159">
    <property type="entry name" value="Hexapeptide_acetyltransf"/>
</dbReference>
<dbReference type="EMBL" id="JACHHK010000003">
    <property type="protein sequence ID" value="MBB5183109.1"/>
    <property type="molecule type" value="Genomic_DNA"/>
</dbReference>
<gene>
    <name evidence="4" type="ORF">HNQ47_001129</name>
</gene>
<sequence length="184" mass="20049">MECEEIKYDMRKATEKERQQAAHDADLVFRLTQTKPTRPEYAALLKELLGSRLGEGSTIIAPFAGAAFDRLCIGSHVFINANALFMARGTITIEDDVQIAANVSILSNNHDFYDRQILLCKPVIIRKGAWIGANAVILPGVEIGRHAIVGAGSVVTKDVPDGAVVAGNPAHVIKQLDLDRFQEN</sequence>
<evidence type="ECO:0000256" key="2">
    <source>
        <dbReference type="ARBA" id="ARBA00022679"/>
    </source>
</evidence>
<dbReference type="Pfam" id="PF14602">
    <property type="entry name" value="Hexapep_2"/>
    <property type="match status" value="1"/>
</dbReference>
<evidence type="ECO:0000313" key="4">
    <source>
        <dbReference type="EMBL" id="MBB5183109.1"/>
    </source>
</evidence>
<dbReference type="RefSeq" id="WP_221248044.1">
    <property type="nucleotide sequence ID" value="NZ_JACHHK010000003.1"/>
</dbReference>
<dbReference type="GO" id="GO:0005829">
    <property type="term" value="C:cytosol"/>
    <property type="evidence" value="ECO:0007669"/>
    <property type="project" value="TreeGrafter"/>
</dbReference>
<dbReference type="AlphaFoldDB" id="A0A7W8CZC1"/>
<accession>A0A7W8CZC1</accession>
<comment type="caution">
    <text evidence="4">The sequence shown here is derived from an EMBL/GenBank/DDBJ whole genome shotgun (WGS) entry which is preliminary data.</text>
</comment>
<dbReference type="SUPFAM" id="SSF51161">
    <property type="entry name" value="Trimeric LpxA-like enzymes"/>
    <property type="match status" value="1"/>
</dbReference>
<dbReference type="InterPro" id="IPR018357">
    <property type="entry name" value="Hexapep_transf_CS"/>
</dbReference>
<keyword evidence="3" id="KW-0677">Repeat</keyword>
<dbReference type="InterPro" id="IPR011004">
    <property type="entry name" value="Trimer_LpxA-like_sf"/>
</dbReference>
<dbReference type="PROSITE" id="PS00101">
    <property type="entry name" value="HEXAPEP_TRANSFERASES"/>
    <property type="match status" value="1"/>
</dbReference>
<evidence type="ECO:0000256" key="1">
    <source>
        <dbReference type="ARBA" id="ARBA00007274"/>
    </source>
</evidence>
<keyword evidence="2 4" id="KW-0808">Transferase</keyword>
<protein>
    <submittedName>
        <fullName evidence="4">Acetyltransferase-like isoleucine patch superfamily enzyme</fullName>
    </submittedName>
</protein>